<evidence type="ECO:0000313" key="2">
    <source>
        <dbReference type="Proteomes" id="UP000017559"/>
    </source>
</evidence>
<dbReference type="AlphaFoldDB" id="V2WU40"/>
<evidence type="ECO:0000313" key="1">
    <source>
        <dbReference type="EMBL" id="ESK90373.1"/>
    </source>
</evidence>
<keyword evidence="2" id="KW-1185">Reference proteome</keyword>
<accession>V2WU40</accession>
<dbReference type="HOGENOM" id="CLU_2184624_0_0_1"/>
<proteinExistence type="predicted"/>
<comment type="caution">
    <text evidence="1">The sequence shown here is derived from an EMBL/GenBank/DDBJ whole genome shotgun (WGS) entry which is preliminary data.</text>
</comment>
<dbReference type="Proteomes" id="UP000017559">
    <property type="component" value="Unassembled WGS sequence"/>
</dbReference>
<dbReference type="KEGG" id="mrr:Moror_13711"/>
<gene>
    <name evidence="1" type="ORF">Moror_13711</name>
</gene>
<protein>
    <submittedName>
        <fullName evidence="1">Uncharacterized protein</fullName>
    </submittedName>
</protein>
<name>V2WU40_MONRO</name>
<organism evidence="1 2">
    <name type="scientific">Moniliophthora roreri (strain MCA 2997)</name>
    <name type="common">Cocoa frosty pod rot fungus</name>
    <name type="synonym">Crinipellis roreri</name>
    <dbReference type="NCBI Taxonomy" id="1381753"/>
    <lineage>
        <taxon>Eukaryota</taxon>
        <taxon>Fungi</taxon>
        <taxon>Dikarya</taxon>
        <taxon>Basidiomycota</taxon>
        <taxon>Agaricomycotina</taxon>
        <taxon>Agaricomycetes</taxon>
        <taxon>Agaricomycetidae</taxon>
        <taxon>Agaricales</taxon>
        <taxon>Marasmiineae</taxon>
        <taxon>Marasmiaceae</taxon>
        <taxon>Moniliophthora</taxon>
    </lineage>
</organism>
<sequence>MAVFPYPHGHSSLELPDIVICAPPRSTSGAGIEILHVKTSFLRLATTLHHPVTLHHLPSPRFRNTSSAKESYALFHEDGLMRLRGSFSFEAYISNVPVTFLRFTAIRQP</sequence>
<reference evidence="1 2" key="1">
    <citation type="journal article" date="2014" name="BMC Genomics">
        <title>Genome and secretome analysis of the hemibiotrophic fungal pathogen, Moniliophthora roreri, which causes frosty pod rot disease of cacao: mechanisms of the biotrophic and necrotrophic phases.</title>
        <authorList>
            <person name="Meinhardt L.W."/>
            <person name="Costa G.G.L."/>
            <person name="Thomazella D.P.T."/>
            <person name="Teixeira P.J.P.L."/>
            <person name="Carazzolle M.F."/>
            <person name="Schuster S.C."/>
            <person name="Carlson J.E."/>
            <person name="Guiltinan M.J."/>
            <person name="Mieczkowski P."/>
            <person name="Farmer A."/>
            <person name="Ramaraj T."/>
            <person name="Crozier J."/>
            <person name="Davis R.E."/>
            <person name="Shao J."/>
            <person name="Melnick R.L."/>
            <person name="Pereira G.A.G."/>
            <person name="Bailey B.A."/>
        </authorList>
    </citation>
    <scope>NUCLEOTIDE SEQUENCE [LARGE SCALE GENOMIC DNA]</scope>
    <source>
        <strain evidence="1 2">MCA 2997</strain>
    </source>
</reference>
<dbReference type="EMBL" id="AWSO01000450">
    <property type="protein sequence ID" value="ESK90373.1"/>
    <property type="molecule type" value="Genomic_DNA"/>
</dbReference>